<dbReference type="GO" id="GO:0046872">
    <property type="term" value="F:metal ion binding"/>
    <property type="evidence" value="ECO:0007669"/>
    <property type="project" value="InterPro"/>
</dbReference>
<dbReference type="GO" id="GO:0006749">
    <property type="term" value="P:glutathione metabolic process"/>
    <property type="evidence" value="ECO:0007669"/>
    <property type="project" value="TreeGrafter"/>
</dbReference>
<dbReference type="OrthoDB" id="409380at2759"/>
<keyword evidence="2" id="KW-0808">Transferase</keyword>
<dbReference type="Gene3D" id="3.40.30.10">
    <property type="entry name" value="Glutaredoxin"/>
    <property type="match status" value="1"/>
</dbReference>
<accession>A0A1Q9CBK2</accession>
<feature type="region of interest" description="Disordered" evidence="1">
    <location>
        <begin position="368"/>
        <end position="402"/>
    </location>
</feature>
<evidence type="ECO:0000313" key="2">
    <source>
        <dbReference type="EMBL" id="OLP80305.1"/>
    </source>
</evidence>
<dbReference type="PROSITE" id="PS50404">
    <property type="entry name" value="GST_NTER"/>
    <property type="match status" value="1"/>
</dbReference>
<keyword evidence="3" id="KW-1185">Reference proteome</keyword>
<feature type="region of interest" description="Disordered" evidence="1">
    <location>
        <begin position="424"/>
        <end position="452"/>
    </location>
</feature>
<dbReference type="CDD" id="cd03039">
    <property type="entry name" value="GST_N_Sigma_like"/>
    <property type="match status" value="1"/>
</dbReference>
<dbReference type="AlphaFoldDB" id="A0A1Q9CBK2"/>
<dbReference type="InterPro" id="IPR050213">
    <property type="entry name" value="GST_superfamily"/>
</dbReference>
<gene>
    <name evidence="2" type="primary">GstS1</name>
    <name evidence="2" type="ORF">AK812_SmicGene39299</name>
</gene>
<evidence type="ECO:0000313" key="3">
    <source>
        <dbReference type="Proteomes" id="UP000186817"/>
    </source>
</evidence>
<feature type="compositionally biased region" description="Low complexity" evidence="1">
    <location>
        <begin position="440"/>
        <end position="452"/>
    </location>
</feature>
<comment type="caution">
    <text evidence="2">The sequence shown here is derived from an EMBL/GenBank/DDBJ whole genome shotgun (WGS) entry which is preliminary data.</text>
</comment>
<dbReference type="SMART" id="SM00356">
    <property type="entry name" value="ZnF_C3H1"/>
    <property type="match status" value="2"/>
</dbReference>
<dbReference type="GO" id="GO:0004364">
    <property type="term" value="F:glutathione transferase activity"/>
    <property type="evidence" value="ECO:0007669"/>
    <property type="project" value="TreeGrafter"/>
</dbReference>
<feature type="compositionally biased region" description="Basic and acidic residues" evidence="1">
    <location>
        <begin position="389"/>
        <end position="402"/>
    </location>
</feature>
<dbReference type="PANTHER" id="PTHR11571">
    <property type="entry name" value="GLUTATHIONE S-TRANSFERASE"/>
    <property type="match status" value="1"/>
</dbReference>
<organism evidence="2 3">
    <name type="scientific">Symbiodinium microadriaticum</name>
    <name type="common">Dinoflagellate</name>
    <name type="synonym">Zooxanthella microadriatica</name>
    <dbReference type="NCBI Taxonomy" id="2951"/>
    <lineage>
        <taxon>Eukaryota</taxon>
        <taxon>Sar</taxon>
        <taxon>Alveolata</taxon>
        <taxon>Dinophyceae</taxon>
        <taxon>Suessiales</taxon>
        <taxon>Symbiodiniaceae</taxon>
        <taxon>Symbiodinium</taxon>
    </lineage>
</organism>
<dbReference type="InterPro" id="IPR004045">
    <property type="entry name" value="Glutathione_S-Trfase_N"/>
</dbReference>
<dbReference type="SUPFAM" id="SSF52833">
    <property type="entry name" value="Thioredoxin-like"/>
    <property type="match status" value="1"/>
</dbReference>
<sequence>MSCFAGCFEGIKKSQDLGKVKLHYFNVFAKGPAIALALHHGGLDWEGVFPSNWKDLKPTTPFGELPILEVQGKMIGHEFAILSYLAKCSPALGGANDEEYLISLQIASQAEDIYQKLGKYQNTIGQKDKCSADELRAFWEDTDTAKHSREYGIHAYLQYLEKFYIKIAGKGGNTGKFTASGVSVGECKLFTLSVNAPHAGNFGSSLNHSGHTKFKSIDVKLGVAMTAMLNASGDQAADLYLDVNRKANHCVRSLSGKIINGRHIIAMSYESCRTRDRLDMLVTLEYLIKSQYQGDSKMNVFKQMWPEDSPVLRMVLLVHYEMVTYDVPKRSYQTLLGLIDRCIMRQREQKNMRQTQVDLRLMIEGKDQMAAPAKTKGNEKARAGKGKKQRDTSESTDGKGDRSEKQIRCKFFFSPSGECRNGDKCPYSHSMKTPELGRDGSPSGPRSRSPSAGASRKICYAFKNNGTCSRSNCPFSHILVACSQTIVLSPAPQYVDDYGSMEDQPMSGGTFKSFEDYNGCREIPMNRANDDLLKDNNAFKECLSRQTLTV</sequence>
<dbReference type="InterPro" id="IPR000571">
    <property type="entry name" value="Znf_CCCH"/>
</dbReference>
<dbReference type="Gene3D" id="1.20.1050.10">
    <property type="match status" value="1"/>
</dbReference>
<dbReference type="Gene3D" id="4.10.1000.10">
    <property type="entry name" value="Zinc finger, CCCH-type"/>
    <property type="match status" value="1"/>
</dbReference>
<reference evidence="2 3" key="1">
    <citation type="submission" date="2016-02" db="EMBL/GenBank/DDBJ databases">
        <title>Genome analysis of coral dinoflagellate symbionts highlights evolutionary adaptations to a symbiotic lifestyle.</title>
        <authorList>
            <person name="Aranda M."/>
            <person name="Li Y."/>
            <person name="Liew Y.J."/>
            <person name="Baumgarten S."/>
            <person name="Simakov O."/>
            <person name="Wilson M."/>
            <person name="Piel J."/>
            <person name="Ashoor H."/>
            <person name="Bougouffa S."/>
            <person name="Bajic V.B."/>
            <person name="Ryu T."/>
            <person name="Ravasi T."/>
            <person name="Bayer T."/>
            <person name="Micklem G."/>
            <person name="Kim H."/>
            <person name="Bhak J."/>
            <person name="Lajeunesse T.C."/>
            <person name="Voolstra C.R."/>
        </authorList>
    </citation>
    <scope>NUCLEOTIDE SEQUENCE [LARGE SCALE GENOMIC DNA]</scope>
    <source>
        <strain evidence="2 3">CCMP2467</strain>
    </source>
</reference>
<protein>
    <submittedName>
        <fullName evidence="2">Glutathione S-transferase</fullName>
    </submittedName>
</protein>
<evidence type="ECO:0000256" key="1">
    <source>
        <dbReference type="SAM" id="MobiDB-lite"/>
    </source>
</evidence>
<proteinExistence type="predicted"/>
<name>A0A1Q9CBK2_SYMMI</name>
<dbReference type="PROSITE" id="PS50103">
    <property type="entry name" value="ZF_C3H1"/>
    <property type="match status" value="2"/>
</dbReference>
<dbReference type="PANTHER" id="PTHR11571:SF150">
    <property type="entry name" value="GLUTATHIONE S-TRANSFERASE"/>
    <property type="match status" value="1"/>
</dbReference>
<dbReference type="Proteomes" id="UP000186817">
    <property type="component" value="Unassembled WGS sequence"/>
</dbReference>
<dbReference type="EMBL" id="LSRX01001391">
    <property type="protein sequence ID" value="OLP80305.1"/>
    <property type="molecule type" value="Genomic_DNA"/>
</dbReference>
<dbReference type="InterPro" id="IPR036249">
    <property type="entry name" value="Thioredoxin-like_sf"/>
</dbReference>